<comment type="caution">
    <text evidence="2">The sequence shown here is derived from an EMBL/GenBank/DDBJ whole genome shotgun (WGS) entry which is preliminary data.</text>
</comment>
<sequence>MQSVKSLFSDRTTSYQRLPKLPPFKSFSCQSYRELDRFYSEFTNRWDNEIDVQDNVVGLSSTSPEGDTLHHKLEETRDDHNNEDEEKKGNRLIAHEELLEKDVIERRCFVAEKLRDFEMIDSNNLDDVQDIEEVLHLYSRITCPVYIDMFDKFVMDMYADIFNLKASSNEKRNSTIASRSRLPHSSFL</sequence>
<reference evidence="2" key="1">
    <citation type="submission" date="2023-02" db="EMBL/GenBank/DDBJ databases">
        <title>Genome of toxic invasive species Heracleum sosnowskyi carries increased number of genes despite the absence of recent whole-genome duplications.</title>
        <authorList>
            <person name="Schelkunov M."/>
            <person name="Shtratnikova V."/>
            <person name="Makarenko M."/>
            <person name="Klepikova A."/>
            <person name="Omelchenko D."/>
            <person name="Novikova G."/>
            <person name="Obukhova E."/>
            <person name="Bogdanov V."/>
            <person name="Penin A."/>
            <person name="Logacheva M."/>
        </authorList>
    </citation>
    <scope>NUCLEOTIDE SEQUENCE</scope>
    <source>
        <strain evidence="2">Hsosn_3</strain>
        <tissue evidence="2">Leaf</tissue>
    </source>
</reference>
<protein>
    <recommendedName>
        <fullName evidence="4">OVATE domain-containing protein</fullName>
    </recommendedName>
</protein>
<keyword evidence="3" id="KW-1185">Reference proteome</keyword>
<organism evidence="2 3">
    <name type="scientific">Heracleum sosnowskyi</name>
    <dbReference type="NCBI Taxonomy" id="360622"/>
    <lineage>
        <taxon>Eukaryota</taxon>
        <taxon>Viridiplantae</taxon>
        <taxon>Streptophyta</taxon>
        <taxon>Embryophyta</taxon>
        <taxon>Tracheophyta</taxon>
        <taxon>Spermatophyta</taxon>
        <taxon>Magnoliopsida</taxon>
        <taxon>eudicotyledons</taxon>
        <taxon>Gunneridae</taxon>
        <taxon>Pentapetalae</taxon>
        <taxon>asterids</taxon>
        <taxon>campanulids</taxon>
        <taxon>Apiales</taxon>
        <taxon>Apiaceae</taxon>
        <taxon>Apioideae</taxon>
        <taxon>apioid superclade</taxon>
        <taxon>Tordylieae</taxon>
        <taxon>Tordyliinae</taxon>
        <taxon>Heracleum</taxon>
    </lineage>
</organism>
<dbReference type="EMBL" id="JAUIZM010000006">
    <property type="protein sequence ID" value="KAK1377597.1"/>
    <property type="molecule type" value="Genomic_DNA"/>
</dbReference>
<reference evidence="2" key="2">
    <citation type="submission" date="2023-05" db="EMBL/GenBank/DDBJ databases">
        <authorList>
            <person name="Schelkunov M.I."/>
        </authorList>
    </citation>
    <scope>NUCLEOTIDE SEQUENCE</scope>
    <source>
        <strain evidence="2">Hsosn_3</strain>
        <tissue evidence="2">Leaf</tissue>
    </source>
</reference>
<dbReference type="AlphaFoldDB" id="A0AAD8MLV1"/>
<accession>A0AAD8MLV1</accession>
<gene>
    <name evidence="2" type="ORF">POM88_024341</name>
</gene>
<dbReference type="PANTHER" id="PTHR35461">
    <property type="entry name" value="BNAANNG14610D PROTEIN"/>
    <property type="match status" value="1"/>
</dbReference>
<evidence type="ECO:0000313" key="2">
    <source>
        <dbReference type="EMBL" id="KAK1377597.1"/>
    </source>
</evidence>
<evidence type="ECO:0008006" key="4">
    <source>
        <dbReference type="Google" id="ProtNLM"/>
    </source>
</evidence>
<proteinExistence type="predicted"/>
<dbReference type="PANTHER" id="PTHR35461:SF3">
    <property type="entry name" value="OVATE DOMAIN-CONTAINING PROTEIN"/>
    <property type="match status" value="1"/>
</dbReference>
<evidence type="ECO:0000256" key="1">
    <source>
        <dbReference type="SAM" id="MobiDB-lite"/>
    </source>
</evidence>
<feature type="compositionally biased region" description="Basic and acidic residues" evidence="1">
    <location>
        <begin position="67"/>
        <end position="89"/>
    </location>
</feature>
<name>A0AAD8MLV1_9APIA</name>
<feature type="region of interest" description="Disordered" evidence="1">
    <location>
        <begin position="61"/>
        <end position="89"/>
    </location>
</feature>
<dbReference type="Proteomes" id="UP001237642">
    <property type="component" value="Unassembled WGS sequence"/>
</dbReference>
<evidence type="ECO:0000313" key="3">
    <source>
        <dbReference type="Proteomes" id="UP001237642"/>
    </source>
</evidence>